<reference evidence="3" key="1">
    <citation type="journal article" date="2019" name="Int. J. Syst. Evol. Microbiol.">
        <title>The Global Catalogue of Microorganisms (GCM) 10K type strain sequencing project: providing services to taxonomists for standard genome sequencing and annotation.</title>
        <authorList>
            <consortium name="The Broad Institute Genomics Platform"/>
            <consortium name="The Broad Institute Genome Sequencing Center for Infectious Disease"/>
            <person name="Wu L."/>
            <person name="Ma J."/>
        </authorList>
    </citation>
    <scope>NUCLEOTIDE SEQUENCE [LARGE SCALE GENOMIC DNA]</scope>
    <source>
        <strain evidence="3">JCM 31696</strain>
    </source>
</reference>
<evidence type="ECO:0000313" key="3">
    <source>
        <dbReference type="Proteomes" id="UP001597083"/>
    </source>
</evidence>
<evidence type="ECO:0000313" key="2">
    <source>
        <dbReference type="EMBL" id="MFD0850910.1"/>
    </source>
</evidence>
<gene>
    <name evidence="2" type="ORF">ACFQ07_01600</name>
</gene>
<name>A0ABW3C8Y8_9ACTN</name>
<keyword evidence="3" id="KW-1185">Reference proteome</keyword>
<dbReference type="EMBL" id="JBHTIR010000182">
    <property type="protein sequence ID" value="MFD0850910.1"/>
    <property type="molecule type" value="Genomic_DNA"/>
</dbReference>
<accession>A0ABW3C8Y8</accession>
<comment type="caution">
    <text evidence="2">The sequence shown here is derived from an EMBL/GenBank/DDBJ whole genome shotgun (WGS) entry which is preliminary data.</text>
</comment>
<sequence>MPGNSVITRAVNASGGFPKSKKPTWDPGKYPGLVSSKPGKKPSKNALRGKIGNDLSVAAMRKRGERRLASEVNVRAPGTGLKGSTNIDHVVRGTDRRRHGVEVKVGGGKLTKNQEEHYPKIPGGGRELGSDSLAPGLRKGQILNPGDIASMRVERWAIDTLPDDVKTALQNHTVDDVLKGNAGANEKALLDNWLSAPGSRTIDKVWT</sequence>
<organism evidence="2 3">
    <name type="scientific">Actinomadura adrarensis</name>
    <dbReference type="NCBI Taxonomy" id="1819600"/>
    <lineage>
        <taxon>Bacteria</taxon>
        <taxon>Bacillati</taxon>
        <taxon>Actinomycetota</taxon>
        <taxon>Actinomycetes</taxon>
        <taxon>Streptosporangiales</taxon>
        <taxon>Thermomonosporaceae</taxon>
        <taxon>Actinomadura</taxon>
    </lineage>
</organism>
<protein>
    <recommendedName>
        <fullName evidence="4">HNH endonuclease</fullName>
    </recommendedName>
</protein>
<feature type="region of interest" description="Disordered" evidence="1">
    <location>
        <begin position="1"/>
        <end position="52"/>
    </location>
</feature>
<evidence type="ECO:0008006" key="4">
    <source>
        <dbReference type="Google" id="ProtNLM"/>
    </source>
</evidence>
<proteinExistence type="predicted"/>
<evidence type="ECO:0000256" key="1">
    <source>
        <dbReference type="SAM" id="MobiDB-lite"/>
    </source>
</evidence>
<dbReference type="Proteomes" id="UP001597083">
    <property type="component" value="Unassembled WGS sequence"/>
</dbReference>